<name>A0A8S5UN14_9CAUD</name>
<dbReference type="EMBL" id="BK016111">
    <property type="protein sequence ID" value="DAF95889.1"/>
    <property type="molecule type" value="Genomic_DNA"/>
</dbReference>
<reference evidence="1" key="1">
    <citation type="journal article" date="2021" name="Proc. Natl. Acad. Sci. U.S.A.">
        <title>A Catalog of Tens of Thousands of Viruses from Human Metagenomes Reveals Hidden Associations with Chronic Diseases.</title>
        <authorList>
            <person name="Tisza M.J."/>
            <person name="Buck C.B."/>
        </authorList>
    </citation>
    <scope>NUCLEOTIDE SEQUENCE</scope>
    <source>
        <strain evidence="1">Ctzr51</strain>
    </source>
</reference>
<proteinExistence type="predicted"/>
<organism evidence="1">
    <name type="scientific">Siphoviridae sp. ctzr51</name>
    <dbReference type="NCBI Taxonomy" id="2825751"/>
    <lineage>
        <taxon>Viruses</taxon>
        <taxon>Duplodnaviria</taxon>
        <taxon>Heunggongvirae</taxon>
        <taxon>Uroviricota</taxon>
        <taxon>Caudoviricetes</taxon>
    </lineage>
</organism>
<accession>A0A8S5UN14</accession>
<sequence length="293" mass="34498">MKEIELYKEYQPLAIIKRRELFKEIKREDLSDIDYQIFKASTKRQIKGTPQEVLVANFSRIFKLIAIDVGYVIPKSETDWQYIQSRILSMLVKYYSYLTLSDVMTAFELLSVGELNDYLPRNSSGNADSGHYQQFNANYFGKVLNAFIKRQNVTFERIYKIAKRKEIPIIDQIKEIQITRNKNRAYFLEYKYTGRLRMSLVGERLCFDWLHRCGFADGVKVTEKEEISAYHEYMRRVSIGLINKYTALNVQKKGLKADDLTVIAHNIARLKAIKKAFDYMVKNEIQIDKYINV</sequence>
<evidence type="ECO:0000313" key="1">
    <source>
        <dbReference type="EMBL" id="DAF95889.1"/>
    </source>
</evidence>
<protein>
    <submittedName>
        <fullName evidence="1">Uncharacterized protein</fullName>
    </submittedName>
</protein>